<name>A0A516GAW3_9MICO</name>
<dbReference type="AlphaFoldDB" id="A0A516GAW3"/>
<organism evidence="1 2">
    <name type="scientific">Ornithinimicrobium ciconiae</name>
    <dbReference type="NCBI Taxonomy" id="2594265"/>
    <lineage>
        <taxon>Bacteria</taxon>
        <taxon>Bacillati</taxon>
        <taxon>Actinomycetota</taxon>
        <taxon>Actinomycetes</taxon>
        <taxon>Micrococcales</taxon>
        <taxon>Ornithinimicrobiaceae</taxon>
        <taxon>Ornithinimicrobium</taxon>
    </lineage>
</organism>
<gene>
    <name evidence="1" type="ORF">FNH13_10055</name>
</gene>
<sequence length="176" mass="19550">MMTIFDPTDRAQTPLVADEKTMLLGMLAFQRDTLRWKCSGLIAEQLAFEHVPSALSLGGLLKHLAVVEFSWVQMTFAGGDDSPAWETQRQEGWDGWSLRTTAGETPQVLFDSLTETQRLTERIVGGAPSLEALSHEMPYGEPCSLRWVLLHLVQEHGRHLGHADLIREAIDGTVGI</sequence>
<dbReference type="SUPFAM" id="SSF109854">
    <property type="entry name" value="DinB/YfiT-like putative metalloenzymes"/>
    <property type="match status" value="1"/>
</dbReference>
<accession>A0A516GAW3</accession>
<dbReference type="EMBL" id="CP041616">
    <property type="protein sequence ID" value="QDO88632.1"/>
    <property type="molecule type" value="Genomic_DNA"/>
</dbReference>
<evidence type="ECO:0000313" key="2">
    <source>
        <dbReference type="Proteomes" id="UP000315395"/>
    </source>
</evidence>
<keyword evidence="2" id="KW-1185">Reference proteome</keyword>
<dbReference type="OrthoDB" id="4548523at2"/>
<reference evidence="1 2" key="1">
    <citation type="submission" date="2019-07" db="EMBL/GenBank/DDBJ databases">
        <title>complete genome sequencing of Ornithinimicrobium sp. H23M54.</title>
        <authorList>
            <person name="Bae J.-W."/>
            <person name="Lee S.-Y."/>
        </authorList>
    </citation>
    <scope>NUCLEOTIDE SEQUENCE [LARGE SCALE GENOMIC DNA]</scope>
    <source>
        <strain evidence="1 2">H23M54</strain>
    </source>
</reference>
<dbReference type="InterPro" id="IPR007061">
    <property type="entry name" value="MST-like"/>
</dbReference>
<dbReference type="InterPro" id="IPR034660">
    <property type="entry name" value="DinB/YfiT-like"/>
</dbReference>
<dbReference type="Pfam" id="PF04978">
    <property type="entry name" value="MST"/>
    <property type="match status" value="1"/>
</dbReference>
<evidence type="ECO:0000313" key="1">
    <source>
        <dbReference type="EMBL" id="QDO88632.1"/>
    </source>
</evidence>
<dbReference type="KEGG" id="orz:FNH13_10055"/>
<protein>
    <submittedName>
        <fullName evidence="1">DinB family protein</fullName>
    </submittedName>
</protein>
<dbReference type="Gene3D" id="1.20.120.450">
    <property type="entry name" value="dinb family like domain"/>
    <property type="match status" value="1"/>
</dbReference>
<proteinExistence type="predicted"/>
<dbReference type="Proteomes" id="UP000315395">
    <property type="component" value="Chromosome"/>
</dbReference>